<dbReference type="EMBL" id="JACOPD010000002">
    <property type="protein sequence ID" value="MBC5679967.1"/>
    <property type="molecule type" value="Genomic_DNA"/>
</dbReference>
<dbReference type="PANTHER" id="PTHR43575">
    <property type="entry name" value="PROTEIN ABCI7, CHLOROPLASTIC"/>
    <property type="match status" value="1"/>
</dbReference>
<accession>A0ABR7FXP9</accession>
<evidence type="ECO:0000259" key="1">
    <source>
        <dbReference type="Pfam" id="PF01458"/>
    </source>
</evidence>
<evidence type="ECO:0000313" key="3">
    <source>
        <dbReference type="Proteomes" id="UP000628463"/>
    </source>
</evidence>
<dbReference type="PANTHER" id="PTHR43575:SF1">
    <property type="entry name" value="PROTEIN ABCI7, CHLOROPLASTIC"/>
    <property type="match status" value="1"/>
</dbReference>
<protein>
    <submittedName>
        <fullName evidence="2">SufD family Fe-S cluster assembly protein</fullName>
    </submittedName>
</protein>
<dbReference type="InterPro" id="IPR037284">
    <property type="entry name" value="SUF_FeS_clus_asmbl_SufBD_sf"/>
</dbReference>
<organism evidence="2 3">
    <name type="scientific">Lachnospira hominis</name>
    <name type="common">ex Liu et al. 2021</name>
    <dbReference type="NCBI Taxonomy" id="2763051"/>
    <lineage>
        <taxon>Bacteria</taxon>
        <taxon>Bacillati</taxon>
        <taxon>Bacillota</taxon>
        <taxon>Clostridia</taxon>
        <taxon>Lachnospirales</taxon>
        <taxon>Lachnospiraceae</taxon>
        <taxon>Lachnospira</taxon>
    </lineage>
</organism>
<dbReference type="Pfam" id="PF01458">
    <property type="entry name" value="SUFBD_core"/>
    <property type="match status" value="1"/>
</dbReference>
<keyword evidence="3" id="KW-1185">Reference proteome</keyword>
<sequence length="368" mass="40189">MDIKINELSAKTFNWLGMNESVVKDVPEFECGSMVVTTPDEVTCERELVDSIALSGIDKETSGMGRDIDELISDSGVNSFVLKTKPGITSSKPAIVKVPADAGTINKLVIDTDKDSTITVVMDYLSDSLHDEEKNKMFGVQTRIQAGSGSKVNLVQLLRHSSDYSCLNDIGAVLDDNARLNIVQVILDGDKNYMGCRVVLKGKGSSLKTDIGYMVNNDGRLDMNYEAVHEGKVTESEINAAGVLKNGAFKLFRGTIDFKKGAAGAVGNEKEDVLLLDDNVVNQTIPIILCAEEDVEGNHGATIGELDEQIMLYMQARGLSREQVYEEMSKARIKAVCNLIPDEDTKNMMSDYLEGEQLLENGGEQENE</sequence>
<dbReference type="SUPFAM" id="SSF101960">
    <property type="entry name" value="Stabilizer of iron transporter SufD"/>
    <property type="match status" value="1"/>
</dbReference>
<dbReference type="InterPro" id="IPR055346">
    <property type="entry name" value="Fe-S_cluster_assembly_SufBD"/>
</dbReference>
<comment type="caution">
    <text evidence="2">The sequence shown here is derived from an EMBL/GenBank/DDBJ whole genome shotgun (WGS) entry which is preliminary data.</text>
</comment>
<reference evidence="2 3" key="1">
    <citation type="submission" date="2020-08" db="EMBL/GenBank/DDBJ databases">
        <title>Genome public.</title>
        <authorList>
            <person name="Liu C."/>
            <person name="Sun Q."/>
        </authorList>
    </citation>
    <scope>NUCLEOTIDE SEQUENCE [LARGE SCALE GENOMIC DNA]</scope>
    <source>
        <strain evidence="2 3">NSJ-43</strain>
    </source>
</reference>
<dbReference type="Proteomes" id="UP000628463">
    <property type="component" value="Unassembled WGS sequence"/>
</dbReference>
<name>A0ABR7FXP9_9FIRM</name>
<dbReference type="RefSeq" id="WP_186836160.1">
    <property type="nucleotide sequence ID" value="NZ_JACOPD010000002.1"/>
</dbReference>
<dbReference type="InterPro" id="IPR000825">
    <property type="entry name" value="SUF_FeS_clus_asmbl_SufBD_core"/>
</dbReference>
<gene>
    <name evidence="2" type="ORF">H8S01_03190</name>
</gene>
<proteinExistence type="predicted"/>
<feature type="domain" description="SUF system FeS cluster assembly SufBD core" evidence="1">
    <location>
        <begin position="101"/>
        <end position="323"/>
    </location>
</feature>
<evidence type="ECO:0000313" key="2">
    <source>
        <dbReference type="EMBL" id="MBC5679967.1"/>
    </source>
</evidence>